<dbReference type="InterPro" id="IPR001633">
    <property type="entry name" value="EAL_dom"/>
</dbReference>
<evidence type="ECO:0000259" key="5">
    <source>
        <dbReference type="PROSITE" id="PS50887"/>
    </source>
</evidence>
<dbReference type="InterPro" id="IPR000160">
    <property type="entry name" value="GGDEF_dom"/>
</dbReference>
<dbReference type="Gene3D" id="3.30.450.20">
    <property type="entry name" value="PAS domain"/>
    <property type="match status" value="1"/>
</dbReference>
<dbReference type="InterPro" id="IPR043128">
    <property type="entry name" value="Rev_trsase/Diguanyl_cyclase"/>
</dbReference>
<keyword evidence="7" id="KW-1185">Reference proteome</keyword>
<dbReference type="SUPFAM" id="SSF55785">
    <property type="entry name" value="PYP-like sensor domain (PAS domain)"/>
    <property type="match status" value="1"/>
</dbReference>
<dbReference type="PANTHER" id="PTHR44757">
    <property type="entry name" value="DIGUANYLATE CYCLASE DGCP"/>
    <property type="match status" value="1"/>
</dbReference>
<dbReference type="InterPro" id="IPR029787">
    <property type="entry name" value="Nucleotide_cyclase"/>
</dbReference>
<dbReference type="CDD" id="cd01949">
    <property type="entry name" value="GGDEF"/>
    <property type="match status" value="1"/>
</dbReference>
<keyword evidence="1" id="KW-0812">Transmembrane</keyword>
<comment type="caution">
    <text evidence="6">The sequence shown here is derived from an EMBL/GenBank/DDBJ whole genome shotgun (WGS) entry which is preliminary data.</text>
</comment>
<dbReference type="PROSITE" id="PS50113">
    <property type="entry name" value="PAC"/>
    <property type="match status" value="1"/>
</dbReference>
<dbReference type="NCBIfam" id="TIGR00229">
    <property type="entry name" value="sensory_box"/>
    <property type="match status" value="1"/>
</dbReference>
<dbReference type="Gene3D" id="3.20.20.450">
    <property type="entry name" value="EAL domain"/>
    <property type="match status" value="1"/>
</dbReference>
<organism evidence="6 7">
    <name type="scientific">Parasphingorhabdus flavimaris</name>
    <dbReference type="NCBI Taxonomy" id="266812"/>
    <lineage>
        <taxon>Bacteria</taxon>
        <taxon>Pseudomonadati</taxon>
        <taxon>Pseudomonadota</taxon>
        <taxon>Alphaproteobacteria</taxon>
        <taxon>Sphingomonadales</taxon>
        <taxon>Sphingomonadaceae</taxon>
        <taxon>Parasphingorhabdus</taxon>
    </lineage>
</organism>
<dbReference type="CDD" id="cd01948">
    <property type="entry name" value="EAL"/>
    <property type="match status" value="1"/>
</dbReference>
<dbReference type="NCBIfam" id="TIGR00254">
    <property type="entry name" value="GGDEF"/>
    <property type="match status" value="1"/>
</dbReference>
<sequence length="839" mass="92780">MVLIVKLAALLFYNLAETDGLMTMSSTAVALACVTVLTDLSVWILAKVKWFGRLPSHWQLRLMLFVACLSAISFAGTLMAAAHIASSPLLAAYCVVYQCLTTMIVTIIAGKQRIVALAFSSGVAITLFPLLPFAAFAVALSLFVLATFFATLQHIRHDHDEYLRVERKRGDEKRAKLLLSEYENASLGWFWETDRHGRIVYISNTIRKLAGNTFEDLMGLPITQLIAPYEEDSISPSGERTLGFHLSSRSAFKEISVRSVIFQEERWWSISGNPIFTANGQFLGFRGSGTDLTAMRQSQEKVRQLAQFDSLTGLSNRPQMLGILEKTLVSPTGTTRPTALFLLDLDRFKSVNDTLGHPAGDALLKQVSKRLLGIVGSAGQAGRQGGDEFTVLFPGIYDRERLSSIAEKVISSISRPYMIDDVQVTIGVSIGIAIAPEHGITSESLIRNADLALYAAKEAGRGVHSFYDKSMHADAEDRRNLEMDLRKALAENQLHLVYQPQVSTVDEEISGYEALVRWEHPVRGSISPATFIPIAEEAGLISHIGEWVLRTACSEVSSWPQNVKIAVNVSPTQFANPGFPSIVVNALATSRLAANRLELEITESVFLIEGDETDRMFSRLKSIGVRLSLDDFGTGYSSLSYLKKAPFDKIKIDQSFVRGAAMPDTRNAAIIKSIVSLAEALDMETIAEGAETHDELDLIKTLGCSHVQGYIYSKPLVAKEAVALLHNEFGTITPSGMNKTRMPRRKMLRSIVVIHDDHRYTVQIRNIGVRGAMLVGLWHVPEGTELTIELSPDYRFKAVARWSHDDRTGVHFDRDIDLDNLVHSKNPEMQRRVGSTRAA</sequence>
<dbReference type="InterPro" id="IPR009875">
    <property type="entry name" value="PilZ_domain"/>
</dbReference>
<dbReference type="SUPFAM" id="SSF141371">
    <property type="entry name" value="PilZ domain-like"/>
    <property type="match status" value="1"/>
</dbReference>
<feature type="domain" description="PAC" evidence="3">
    <location>
        <begin position="251"/>
        <end position="304"/>
    </location>
</feature>
<keyword evidence="1" id="KW-1133">Transmembrane helix</keyword>
<reference evidence="6 7" key="1">
    <citation type="submission" date="2020-06" db="EMBL/GenBank/DDBJ databases">
        <authorList>
            <person name="Kim S.-J."/>
            <person name="Park S.-J."/>
        </authorList>
    </citation>
    <scope>NUCLEOTIDE SEQUENCE [LARGE SCALE GENOMIC DNA]</scope>
    <source>
        <strain evidence="6 7">SW-151</strain>
    </source>
</reference>
<gene>
    <name evidence="6" type="ORF">HUO14_02055</name>
</gene>
<dbReference type="InterPro" id="IPR035919">
    <property type="entry name" value="EAL_sf"/>
</dbReference>
<evidence type="ECO:0000259" key="3">
    <source>
        <dbReference type="PROSITE" id="PS50113"/>
    </source>
</evidence>
<name>A0ABX2MZ12_9SPHN</name>
<dbReference type="PROSITE" id="PS50887">
    <property type="entry name" value="GGDEF"/>
    <property type="match status" value="1"/>
</dbReference>
<dbReference type="Gene3D" id="3.30.70.270">
    <property type="match status" value="1"/>
</dbReference>
<evidence type="ECO:0000256" key="1">
    <source>
        <dbReference type="SAM" id="Phobius"/>
    </source>
</evidence>
<dbReference type="SUPFAM" id="SSF141868">
    <property type="entry name" value="EAL domain-like"/>
    <property type="match status" value="1"/>
</dbReference>
<evidence type="ECO:0000259" key="2">
    <source>
        <dbReference type="PROSITE" id="PS50112"/>
    </source>
</evidence>
<dbReference type="InterPro" id="IPR035965">
    <property type="entry name" value="PAS-like_dom_sf"/>
</dbReference>
<evidence type="ECO:0000259" key="4">
    <source>
        <dbReference type="PROSITE" id="PS50883"/>
    </source>
</evidence>
<feature type="domain" description="GGDEF" evidence="5">
    <location>
        <begin position="336"/>
        <end position="469"/>
    </location>
</feature>
<accession>A0ABX2MZ12</accession>
<evidence type="ECO:0000313" key="6">
    <source>
        <dbReference type="EMBL" id="NVD26686.1"/>
    </source>
</evidence>
<dbReference type="Pfam" id="PF07238">
    <property type="entry name" value="PilZ"/>
    <property type="match status" value="1"/>
</dbReference>
<dbReference type="Pfam" id="PF13426">
    <property type="entry name" value="PAS_9"/>
    <property type="match status" value="1"/>
</dbReference>
<feature type="transmembrane region" description="Helical" evidence="1">
    <location>
        <begin position="28"/>
        <end position="48"/>
    </location>
</feature>
<dbReference type="PROSITE" id="PS51257">
    <property type="entry name" value="PROKAR_LIPOPROTEIN"/>
    <property type="match status" value="1"/>
</dbReference>
<dbReference type="SMART" id="SM00052">
    <property type="entry name" value="EAL"/>
    <property type="match status" value="1"/>
</dbReference>
<feature type="transmembrane region" description="Helical" evidence="1">
    <location>
        <begin position="90"/>
        <end position="110"/>
    </location>
</feature>
<dbReference type="PANTHER" id="PTHR44757:SF2">
    <property type="entry name" value="BIOFILM ARCHITECTURE MAINTENANCE PROTEIN MBAA"/>
    <property type="match status" value="1"/>
</dbReference>
<dbReference type="PROSITE" id="PS50883">
    <property type="entry name" value="EAL"/>
    <property type="match status" value="1"/>
</dbReference>
<proteinExistence type="predicted"/>
<dbReference type="Pfam" id="PF00563">
    <property type="entry name" value="EAL"/>
    <property type="match status" value="1"/>
</dbReference>
<feature type="transmembrane region" description="Helical" evidence="1">
    <location>
        <begin position="122"/>
        <end position="149"/>
    </location>
</feature>
<dbReference type="CDD" id="cd00130">
    <property type="entry name" value="PAS"/>
    <property type="match status" value="1"/>
</dbReference>
<feature type="domain" description="EAL" evidence="4">
    <location>
        <begin position="478"/>
        <end position="729"/>
    </location>
</feature>
<dbReference type="InterPro" id="IPR000700">
    <property type="entry name" value="PAS-assoc_C"/>
</dbReference>
<feature type="domain" description="PAS" evidence="2">
    <location>
        <begin position="190"/>
        <end position="245"/>
    </location>
</feature>
<dbReference type="PROSITE" id="PS50112">
    <property type="entry name" value="PAS"/>
    <property type="match status" value="1"/>
</dbReference>
<dbReference type="Pfam" id="PF00990">
    <property type="entry name" value="GGDEF"/>
    <property type="match status" value="1"/>
</dbReference>
<feature type="transmembrane region" description="Helical" evidence="1">
    <location>
        <begin position="60"/>
        <end position="84"/>
    </location>
</feature>
<protein>
    <submittedName>
        <fullName evidence="6">EAL domain-containing protein</fullName>
    </submittedName>
</protein>
<dbReference type="Proteomes" id="UP000652427">
    <property type="component" value="Unassembled WGS sequence"/>
</dbReference>
<dbReference type="SUPFAM" id="SSF55073">
    <property type="entry name" value="Nucleotide cyclase"/>
    <property type="match status" value="1"/>
</dbReference>
<keyword evidence="1" id="KW-0472">Membrane</keyword>
<dbReference type="EMBL" id="JABWMH010000001">
    <property type="protein sequence ID" value="NVD26686.1"/>
    <property type="molecule type" value="Genomic_DNA"/>
</dbReference>
<evidence type="ECO:0000313" key="7">
    <source>
        <dbReference type="Proteomes" id="UP000652427"/>
    </source>
</evidence>
<dbReference type="InterPro" id="IPR000014">
    <property type="entry name" value="PAS"/>
</dbReference>
<dbReference type="SMART" id="SM00267">
    <property type="entry name" value="GGDEF"/>
    <property type="match status" value="1"/>
</dbReference>
<dbReference type="InterPro" id="IPR052155">
    <property type="entry name" value="Biofilm_reg_signaling"/>
</dbReference>